<organism evidence="1 2">
    <name type="scientific">Vigna angularis var. angularis</name>
    <dbReference type="NCBI Taxonomy" id="157739"/>
    <lineage>
        <taxon>Eukaryota</taxon>
        <taxon>Viridiplantae</taxon>
        <taxon>Streptophyta</taxon>
        <taxon>Embryophyta</taxon>
        <taxon>Tracheophyta</taxon>
        <taxon>Spermatophyta</taxon>
        <taxon>Magnoliopsida</taxon>
        <taxon>eudicotyledons</taxon>
        <taxon>Gunneridae</taxon>
        <taxon>Pentapetalae</taxon>
        <taxon>rosids</taxon>
        <taxon>fabids</taxon>
        <taxon>Fabales</taxon>
        <taxon>Fabaceae</taxon>
        <taxon>Papilionoideae</taxon>
        <taxon>50 kb inversion clade</taxon>
        <taxon>NPAAA clade</taxon>
        <taxon>indigoferoid/millettioid clade</taxon>
        <taxon>Phaseoleae</taxon>
        <taxon>Vigna</taxon>
    </lineage>
</organism>
<protein>
    <submittedName>
        <fullName evidence="1">Uncharacterized protein</fullName>
    </submittedName>
</protein>
<proteinExistence type="predicted"/>
<dbReference type="EMBL" id="AP015037">
    <property type="protein sequence ID" value="BAT84814.1"/>
    <property type="molecule type" value="Genomic_DNA"/>
</dbReference>
<dbReference type="AlphaFoldDB" id="A0A0S3RW35"/>
<keyword evidence="2" id="KW-1185">Reference proteome</keyword>
<reference evidence="1 2" key="1">
    <citation type="journal article" date="2015" name="Sci. Rep.">
        <title>The power of single molecule real-time sequencing technology in the de novo assembly of a eukaryotic genome.</title>
        <authorList>
            <person name="Sakai H."/>
            <person name="Naito K."/>
            <person name="Ogiso-Tanaka E."/>
            <person name="Takahashi Y."/>
            <person name="Iseki K."/>
            <person name="Muto C."/>
            <person name="Satou K."/>
            <person name="Teruya K."/>
            <person name="Shiroma A."/>
            <person name="Shimoji M."/>
            <person name="Hirano T."/>
            <person name="Itoh T."/>
            <person name="Kaga A."/>
            <person name="Tomooka N."/>
        </authorList>
    </citation>
    <scope>NUCLEOTIDE SEQUENCE [LARGE SCALE GENOMIC DNA]</scope>
    <source>
        <strain evidence="2">cv. Shumari</strain>
    </source>
</reference>
<accession>A0A0S3RW35</accession>
<sequence>MAMKSLQRCRANSGSTCCIKKITDAVDESGFEKIVNAKSSREAWQILEKVYKGDNHVKQVRLQTLKDEFESLRLESR</sequence>
<gene>
    <name evidence="1" type="primary">Vigan.04G227500</name>
    <name evidence="1" type="ORF">VIGAN_04227500</name>
</gene>
<evidence type="ECO:0000313" key="1">
    <source>
        <dbReference type="EMBL" id="BAT84814.1"/>
    </source>
</evidence>
<dbReference type="Pfam" id="PF14223">
    <property type="entry name" value="Retrotran_gag_2"/>
    <property type="match status" value="1"/>
</dbReference>
<name>A0A0S3RW35_PHAAN</name>
<dbReference type="Proteomes" id="UP000291084">
    <property type="component" value="Chromosome 4"/>
</dbReference>
<evidence type="ECO:0000313" key="2">
    <source>
        <dbReference type="Proteomes" id="UP000291084"/>
    </source>
</evidence>